<dbReference type="OrthoDB" id="10261556at2759"/>
<evidence type="ECO:0000313" key="2">
    <source>
        <dbReference type="Proteomes" id="UP000076761"/>
    </source>
</evidence>
<dbReference type="Proteomes" id="UP000076761">
    <property type="component" value="Unassembled WGS sequence"/>
</dbReference>
<feature type="non-terminal residue" evidence="1">
    <location>
        <position position="96"/>
    </location>
</feature>
<evidence type="ECO:0000313" key="1">
    <source>
        <dbReference type="EMBL" id="KZT21403.1"/>
    </source>
</evidence>
<keyword evidence="2" id="KW-1185">Reference proteome</keyword>
<feature type="non-terminal residue" evidence="1">
    <location>
        <position position="1"/>
    </location>
</feature>
<dbReference type="SUPFAM" id="SSF52540">
    <property type="entry name" value="P-loop containing nucleoside triphosphate hydrolases"/>
    <property type="match status" value="1"/>
</dbReference>
<proteinExistence type="predicted"/>
<protein>
    <recommendedName>
        <fullName evidence="3">DEAD/DEAH box helicase domain-containing protein</fullName>
    </recommendedName>
</protein>
<dbReference type="AlphaFoldDB" id="A0A165PRR8"/>
<evidence type="ECO:0008006" key="3">
    <source>
        <dbReference type="Google" id="ProtNLM"/>
    </source>
</evidence>
<reference evidence="1 2" key="1">
    <citation type="journal article" date="2016" name="Mol. Biol. Evol.">
        <title>Comparative Genomics of Early-Diverging Mushroom-Forming Fungi Provides Insights into the Origins of Lignocellulose Decay Capabilities.</title>
        <authorList>
            <person name="Nagy L.G."/>
            <person name="Riley R."/>
            <person name="Tritt A."/>
            <person name="Adam C."/>
            <person name="Daum C."/>
            <person name="Floudas D."/>
            <person name="Sun H."/>
            <person name="Yadav J.S."/>
            <person name="Pangilinan J."/>
            <person name="Larsson K.H."/>
            <person name="Matsuura K."/>
            <person name="Barry K."/>
            <person name="Labutti K."/>
            <person name="Kuo R."/>
            <person name="Ohm R.A."/>
            <person name="Bhattacharya S.S."/>
            <person name="Shirouzu T."/>
            <person name="Yoshinaga Y."/>
            <person name="Martin F.M."/>
            <person name="Grigoriev I.V."/>
            <person name="Hibbett D.S."/>
        </authorList>
    </citation>
    <scope>NUCLEOTIDE SEQUENCE [LARGE SCALE GENOMIC DNA]</scope>
    <source>
        <strain evidence="1 2">HHB14362 ss-1</strain>
    </source>
</reference>
<dbReference type="STRING" id="1314782.A0A165PRR8"/>
<dbReference type="Gene3D" id="3.40.50.300">
    <property type="entry name" value="P-loop containing nucleotide triphosphate hydrolases"/>
    <property type="match status" value="1"/>
</dbReference>
<organism evidence="1 2">
    <name type="scientific">Neolentinus lepideus HHB14362 ss-1</name>
    <dbReference type="NCBI Taxonomy" id="1314782"/>
    <lineage>
        <taxon>Eukaryota</taxon>
        <taxon>Fungi</taxon>
        <taxon>Dikarya</taxon>
        <taxon>Basidiomycota</taxon>
        <taxon>Agaricomycotina</taxon>
        <taxon>Agaricomycetes</taxon>
        <taxon>Gloeophyllales</taxon>
        <taxon>Gloeophyllaceae</taxon>
        <taxon>Neolentinus</taxon>
    </lineage>
</organism>
<name>A0A165PRR8_9AGAM</name>
<gene>
    <name evidence="1" type="ORF">NEOLEDRAFT_1040196</name>
</gene>
<sequence>FDTLIPSNLAPSPRFIATLSWHEKIDVYRVCILCYLLTIKGKKIVPRDFQLSGTLATIQGQDNIIYSGCGSGKTLFLILPLLWKPKTVSMVISPLK</sequence>
<accession>A0A165PRR8</accession>
<dbReference type="InterPro" id="IPR027417">
    <property type="entry name" value="P-loop_NTPase"/>
</dbReference>
<dbReference type="EMBL" id="KV425607">
    <property type="protein sequence ID" value="KZT21403.1"/>
    <property type="molecule type" value="Genomic_DNA"/>
</dbReference>
<dbReference type="InParanoid" id="A0A165PRR8"/>